<evidence type="ECO:0000256" key="1">
    <source>
        <dbReference type="SAM" id="Phobius"/>
    </source>
</evidence>
<evidence type="ECO:0008006" key="4">
    <source>
        <dbReference type="Google" id="ProtNLM"/>
    </source>
</evidence>
<name>A0ABT8L2I7_9BACT</name>
<reference evidence="2" key="1">
    <citation type="submission" date="2023-06" db="EMBL/GenBank/DDBJ databases">
        <title>Genomic of Agaribacillus aureum.</title>
        <authorList>
            <person name="Wang G."/>
        </authorList>
    </citation>
    <scope>NUCLEOTIDE SEQUENCE</scope>
    <source>
        <strain evidence="2">BMA12</strain>
    </source>
</reference>
<feature type="transmembrane region" description="Helical" evidence="1">
    <location>
        <begin position="78"/>
        <end position="96"/>
    </location>
</feature>
<comment type="caution">
    <text evidence="2">The sequence shown here is derived from an EMBL/GenBank/DDBJ whole genome shotgun (WGS) entry which is preliminary data.</text>
</comment>
<gene>
    <name evidence="2" type="ORF">QQ020_07645</name>
</gene>
<keyword evidence="1" id="KW-0472">Membrane</keyword>
<evidence type="ECO:0000313" key="2">
    <source>
        <dbReference type="EMBL" id="MDN5211919.1"/>
    </source>
</evidence>
<evidence type="ECO:0000313" key="3">
    <source>
        <dbReference type="Proteomes" id="UP001172083"/>
    </source>
</evidence>
<proteinExistence type="predicted"/>
<sequence>MTHKNYFSDRLKTKTDQELQEIIDSNAYVADAKLAAKWILAERGKPTSYDPPQQAIKNDKPWISIKPNHSARKKYYEWRMLSFGLGCLISAFYIGFDSLIITRNSLTALTGTTRYAKVQVESVTTRGRLGHKVKSRKATLYFALNEHPKTFRLIENIGQAHKHPAYESISQSLQSAKSVTIWIRKSQHHAPTPKVFQIDANGQTLLDLNTVKMKFAWVFVLLLCLGFVMIGIALNSKYPRLIRKLMGRDSSDDDHNHALA</sequence>
<keyword evidence="3" id="KW-1185">Reference proteome</keyword>
<organism evidence="2 3">
    <name type="scientific">Agaribacillus aureus</name>
    <dbReference type="NCBI Taxonomy" id="3051825"/>
    <lineage>
        <taxon>Bacteria</taxon>
        <taxon>Pseudomonadati</taxon>
        <taxon>Bacteroidota</taxon>
        <taxon>Cytophagia</taxon>
        <taxon>Cytophagales</taxon>
        <taxon>Splendidivirgaceae</taxon>
        <taxon>Agaribacillus</taxon>
    </lineage>
</organism>
<dbReference type="RefSeq" id="WP_346757246.1">
    <property type="nucleotide sequence ID" value="NZ_JAUJEB010000001.1"/>
</dbReference>
<dbReference type="EMBL" id="JAUJEB010000001">
    <property type="protein sequence ID" value="MDN5211919.1"/>
    <property type="molecule type" value="Genomic_DNA"/>
</dbReference>
<keyword evidence="1" id="KW-0812">Transmembrane</keyword>
<keyword evidence="1" id="KW-1133">Transmembrane helix</keyword>
<dbReference type="Proteomes" id="UP001172083">
    <property type="component" value="Unassembled WGS sequence"/>
</dbReference>
<protein>
    <recommendedName>
        <fullName evidence="4">DUF3592 domain-containing protein</fullName>
    </recommendedName>
</protein>
<feature type="transmembrane region" description="Helical" evidence="1">
    <location>
        <begin position="215"/>
        <end position="234"/>
    </location>
</feature>
<accession>A0ABT8L2I7</accession>